<keyword evidence="2" id="KW-1003">Cell membrane</keyword>
<dbReference type="InterPro" id="IPR005538">
    <property type="entry name" value="LrgA/CidA"/>
</dbReference>
<keyword evidence="3 6" id="KW-0812">Transmembrane</keyword>
<keyword evidence="5 6" id="KW-0472">Membrane</keyword>
<evidence type="ECO:0000313" key="8">
    <source>
        <dbReference type="Proteomes" id="UP000537141"/>
    </source>
</evidence>
<comment type="subcellular location">
    <subcellularLocation>
        <location evidence="1">Cell membrane</location>
        <topology evidence="1">Multi-pass membrane protein</topology>
    </subcellularLocation>
</comment>
<dbReference type="PANTHER" id="PTHR33931">
    <property type="entry name" value="HOLIN-LIKE PROTEIN CIDA-RELATED"/>
    <property type="match status" value="1"/>
</dbReference>
<feature type="transmembrane region" description="Helical" evidence="6">
    <location>
        <begin position="94"/>
        <end position="115"/>
    </location>
</feature>
<dbReference type="Proteomes" id="UP000537141">
    <property type="component" value="Unassembled WGS sequence"/>
</dbReference>
<name>A0A7X0NHK0_9GAMM</name>
<dbReference type="EMBL" id="JACHHU010000016">
    <property type="protein sequence ID" value="MBB6543562.1"/>
    <property type="molecule type" value="Genomic_DNA"/>
</dbReference>
<keyword evidence="8" id="KW-1185">Reference proteome</keyword>
<comment type="caution">
    <text evidence="7">The sequence shown here is derived from an EMBL/GenBank/DDBJ whole genome shotgun (WGS) entry which is preliminary data.</text>
</comment>
<dbReference type="RefSeq" id="WP_184424348.1">
    <property type="nucleotide sequence ID" value="NZ_AP027362.1"/>
</dbReference>
<evidence type="ECO:0000256" key="5">
    <source>
        <dbReference type="ARBA" id="ARBA00023136"/>
    </source>
</evidence>
<organism evidence="7 8">
    <name type="scientific">Thalassotalea piscium</name>
    <dbReference type="NCBI Taxonomy" id="1230533"/>
    <lineage>
        <taxon>Bacteria</taxon>
        <taxon>Pseudomonadati</taxon>
        <taxon>Pseudomonadota</taxon>
        <taxon>Gammaproteobacteria</taxon>
        <taxon>Alteromonadales</taxon>
        <taxon>Colwelliaceae</taxon>
        <taxon>Thalassotalea</taxon>
    </lineage>
</organism>
<dbReference type="Pfam" id="PF03788">
    <property type="entry name" value="LrgA"/>
    <property type="match status" value="1"/>
</dbReference>
<feature type="transmembrane region" description="Helical" evidence="6">
    <location>
        <begin position="12"/>
        <end position="33"/>
    </location>
</feature>
<evidence type="ECO:0000313" key="7">
    <source>
        <dbReference type="EMBL" id="MBB6543562.1"/>
    </source>
</evidence>
<gene>
    <name evidence="7" type="ORF">HNQ55_002083</name>
</gene>
<evidence type="ECO:0000256" key="4">
    <source>
        <dbReference type="ARBA" id="ARBA00022989"/>
    </source>
</evidence>
<keyword evidence="4 6" id="KW-1133">Transmembrane helix</keyword>
<dbReference type="AlphaFoldDB" id="A0A7X0NHK0"/>
<evidence type="ECO:0000256" key="2">
    <source>
        <dbReference type="ARBA" id="ARBA00022475"/>
    </source>
</evidence>
<accession>A0A7X0NHK0</accession>
<sequence length="128" mass="14224">MKYANKNQLKDVLYAIVMLLICLAGGYGINFLIGGLPPSLYGMAVLTTALQLQWISPVKFKLFATWAIRNMAVCFIPAGVGIIEHGDLIKTHGFAIVVITFITTFLLLTFVGVFYQRYENSTLKDNTE</sequence>
<dbReference type="GO" id="GO:0005886">
    <property type="term" value="C:plasma membrane"/>
    <property type="evidence" value="ECO:0007669"/>
    <property type="project" value="UniProtKB-SubCell"/>
</dbReference>
<dbReference type="PANTHER" id="PTHR33931:SF5">
    <property type="entry name" value="UPF0299 MEMBRANE PROTEIN YOHJ"/>
    <property type="match status" value="1"/>
</dbReference>
<proteinExistence type="predicted"/>
<reference evidence="7 8" key="1">
    <citation type="submission" date="2020-08" db="EMBL/GenBank/DDBJ databases">
        <title>Genomic Encyclopedia of Type Strains, Phase IV (KMG-IV): sequencing the most valuable type-strain genomes for metagenomic binning, comparative biology and taxonomic classification.</title>
        <authorList>
            <person name="Goeker M."/>
        </authorList>
    </citation>
    <scope>NUCLEOTIDE SEQUENCE [LARGE SCALE GENOMIC DNA]</scope>
    <source>
        <strain evidence="7 8">DSM 26287</strain>
    </source>
</reference>
<protein>
    <submittedName>
        <fullName evidence="7">Holin-like protein</fullName>
    </submittedName>
</protein>
<evidence type="ECO:0000256" key="6">
    <source>
        <dbReference type="SAM" id="Phobius"/>
    </source>
</evidence>
<evidence type="ECO:0000256" key="1">
    <source>
        <dbReference type="ARBA" id="ARBA00004651"/>
    </source>
</evidence>
<evidence type="ECO:0000256" key="3">
    <source>
        <dbReference type="ARBA" id="ARBA00022692"/>
    </source>
</evidence>